<name>A0A4C1ZGY4_EUMVA</name>
<protein>
    <recommendedName>
        <fullName evidence="3">Reverse transcriptase domain-containing protein</fullName>
    </recommendedName>
</protein>
<sequence length="121" mass="13548">MKVKQFGLTNGCSTSKAGVEFIQQIFEAWEELRDPIGVFFDLIKALIWKLRRYGARGRSFGLLESCSSGKVQSVRTNGERSSESAFNLDVPQSSALGSFSFLVYINDLHTLIRMSTDRTVC</sequence>
<organism evidence="1 2">
    <name type="scientific">Eumeta variegata</name>
    <name type="common">Bagworm moth</name>
    <name type="synonym">Eumeta japonica</name>
    <dbReference type="NCBI Taxonomy" id="151549"/>
    <lineage>
        <taxon>Eukaryota</taxon>
        <taxon>Metazoa</taxon>
        <taxon>Ecdysozoa</taxon>
        <taxon>Arthropoda</taxon>
        <taxon>Hexapoda</taxon>
        <taxon>Insecta</taxon>
        <taxon>Pterygota</taxon>
        <taxon>Neoptera</taxon>
        <taxon>Endopterygota</taxon>
        <taxon>Lepidoptera</taxon>
        <taxon>Glossata</taxon>
        <taxon>Ditrysia</taxon>
        <taxon>Tineoidea</taxon>
        <taxon>Psychidae</taxon>
        <taxon>Oiketicinae</taxon>
        <taxon>Eumeta</taxon>
    </lineage>
</organism>
<evidence type="ECO:0008006" key="3">
    <source>
        <dbReference type="Google" id="ProtNLM"/>
    </source>
</evidence>
<dbReference type="STRING" id="151549.A0A4C1ZGY4"/>
<proteinExistence type="predicted"/>
<dbReference type="EMBL" id="BGZK01001833">
    <property type="protein sequence ID" value="GBP87058.1"/>
    <property type="molecule type" value="Genomic_DNA"/>
</dbReference>
<dbReference type="Proteomes" id="UP000299102">
    <property type="component" value="Unassembled WGS sequence"/>
</dbReference>
<dbReference type="AlphaFoldDB" id="A0A4C1ZGY4"/>
<gene>
    <name evidence="1" type="ORF">EVAR_45423_1</name>
</gene>
<keyword evidence="2" id="KW-1185">Reference proteome</keyword>
<evidence type="ECO:0000313" key="1">
    <source>
        <dbReference type="EMBL" id="GBP87058.1"/>
    </source>
</evidence>
<reference evidence="1 2" key="1">
    <citation type="journal article" date="2019" name="Commun. Biol.">
        <title>The bagworm genome reveals a unique fibroin gene that provides high tensile strength.</title>
        <authorList>
            <person name="Kono N."/>
            <person name="Nakamura H."/>
            <person name="Ohtoshi R."/>
            <person name="Tomita M."/>
            <person name="Numata K."/>
            <person name="Arakawa K."/>
        </authorList>
    </citation>
    <scope>NUCLEOTIDE SEQUENCE [LARGE SCALE GENOMIC DNA]</scope>
</reference>
<dbReference type="OrthoDB" id="414730at2759"/>
<accession>A0A4C1ZGY4</accession>
<comment type="caution">
    <text evidence="1">The sequence shown here is derived from an EMBL/GenBank/DDBJ whole genome shotgun (WGS) entry which is preliminary data.</text>
</comment>
<evidence type="ECO:0000313" key="2">
    <source>
        <dbReference type="Proteomes" id="UP000299102"/>
    </source>
</evidence>